<accession>A0A7W7LRP7</accession>
<gene>
    <name evidence="1" type="ORF">FHS39_003641</name>
</gene>
<proteinExistence type="predicted"/>
<dbReference type="RefSeq" id="WP_184350366.1">
    <property type="nucleotide sequence ID" value="NZ_JACHJH010000005.1"/>
</dbReference>
<evidence type="ECO:0000313" key="2">
    <source>
        <dbReference type="Proteomes" id="UP000556084"/>
    </source>
</evidence>
<dbReference type="EMBL" id="JACHJH010000005">
    <property type="protein sequence ID" value="MBB4894583.1"/>
    <property type="molecule type" value="Genomic_DNA"/>
</dbReference>
<evidence type="ECO:0000313" key="1">
    <source>
        <dbReference type="EMBL" id="MBB4894583.1"/>
    </source>
</evidence>
<sequence>MAKRISGADRVIMALLTSQWPDGRCVLAYAKHGAMAVVAAVPVPDLPQGDSSLWEVAARHVPGNSLNESESYGRWLLCTGWSMSVMPPAHGLVVKGEPWSLDVLKTAVLKEPCYGSDGVHVGRMTFGNEEVSERVRKLLT</sequence>
<comment type="caution">
    <text evidence="1">The sequence shown here is derived from an EMBL/GenBank/DDBJ whole genome shotgun (WGS) entry which is preliminary data.</text>
</comment>
<organism evidence="1 2">
    <name type="scientific">Streptomyces olivoverticillatus</name>
    <dbReference type="NCBI Taxonomy" id="66427"/>
    <lineage>
        <taxon>Bacteria</taxon>
        <taxon>Bacillati</taxon>
        <taxon>Actinomycetota</taxon>
        <taxon>Actinomycetes</taxon>
        <taxon>Kitasatosporales</taxon>
        <taxon>Streptomycetaceae</taxon>
        <taxon>Streptomyces</taxon>
    </lineage>
</organism>
<dbReference type="AlphaFoldDB" id="A0A7W7LRP7"/>
<reference evidence="1 2" key="1">
    <citation type="submission" date="2020-08" db="EMBL/GenBank/DDBJ databases">
        <title>Genomic Encyclopedia of Type Strains, Phase III (KMG-III): the genomes of soil and plant-associated and newly described type strains.</title>
        <authorList>
            <person name="Whitman W."/>
        </authorList>
    </citation>
    <scope>NUCLEOTIDE SEQUENCE [LARGE SCALE GENOMIC DNA]</scope>
    <source>
        <strain evidence="1 2">CECT 3266</strain>
    </source>
</reference>
<protein>
    <submittedName>
        <fullName evidence="1">Uncharacterized protein</fullName>
    </submittedName>
</protein>
<name>A0A7W7LRP7_9ACTN</name>
<keyword evidence="2" id="KW-1185">Reference proteome</keyword>
<dbReference type="Proteomes" id="UP000556084">
    <property type="component" value="Unassembled WGS sequence"/>
</dbReference>